<keyword evidence="13" id="KW-1185">Reference proteome</keyword>
<proteinExistence type="inferred from homology"/>
<keyword evidence="4 12" id="KW-0808">Transferase</keyword>
<sequence>MTTATAITGTGPTPEGDDSPYALSHLDALESEAVHIFREVAGEFERPVILFSGGKDSIVMLHLALKAFAPAPVPFSLLHVDTGHNFPEVLEYRDRTVEQHGLRLHVASVQDFIDRGELRERPDGTRNPLQTVPLLDAIDKGRYDAVFGGGRRDEEKARAKERVFSLRTEFGGWDPRRQRPELWQLYNGRHSPGEHVRVFPLSNWTELDVWQYIGREKIELPAIYYAHEREVFARNGMWLAPGEWGGPKEGERVEKRLVRYRTVGDMSCTGAVDSDAADNDAVIAEIAASRLTERGATRADDKMSEAAMEDRKREGYF</sequence>
<keyword evidence="5 12" id="KW-0548">Nucleotidyltransferase</keyword>
<feature type="region of interest" description="Disordered" evidence="10">
    <location>
        <begin position="294"/>
        <end position="317"/>
    </location>
</feature>
<evidence type="ECO:0000256" key="9">
    <source>
        <dbReference type="ARBA" id="ARBA00031812"/>
    </source>
</evidence>
<evidence type="ECO:0000256" key="8">
    <source>
        <dbReference type="ARBA" id="ARBA00030256"/>
    </source>
</evidence>
<evidence type="ECO:0000256" key="4">
    <source>
        <dbReference type="ARBA" id="ARBA00022679"/>
    </source>
</evidence>
<accession>A0ABW1MU54</accession>
<dbReference type="EMBL" id="JBHSPX010000008">
    <property type="protein sequence ID" value="MFC6066903.1"/>
    <property type="molecule type" value="Genomic_DNA"/>
</dbReference>
<evidence type="ECO:0000313" key="12">
    <source>
        <dbReference type="EMBL" id="MFC6066903.1"/>
    </source>
</evidence>
<keyword evidence="7" id="KW-0067">ATP-binding</keyword>
<evidence type="ECO:0000256" key="7">
    <source>
        <dbReference type="ARBA" id="ARBA00022840"/>
    </source>
</evidence>
<dbReference type="PIRSF" id="PIRSF002936">
    <property type="entry name" value="CysDAde_trans"/>
    <property type="match status" value="1"/>
</dbReference>
<evidence type="ECO:0000256" key="3">
    <source>
        <dbReference type="ARBA" id="ARBA00022004"/>
    </source>
</evidence>
<evidence type="ECO:0000256" key="6">
    <source>
        <dbReference type="ARBA" id="ARBA00022741"/>
    </source>
</evidence>
<keyword evidence="6" id="KW-0547">Nucleotide-binding</keyword>
<dbReference type="NCBIfam" id="NF003587">
    <property type="entry name" value="PRK05253.1"/>
    <property type="match status" value="1"/>
</dbReference>
<reference evidence="13" key="1">
    <citation type="journal article" date="2019" name="Int. J. Syst. Evol. Microbiol.">
        <title>The Global Catalogue of Microorganisms (GCM) 10K type strain sequencing project: providing services to taxonomists for standard genome sequencing and annotation.</title>
        <authorList>
            <consortium name="The Broad Institute Genomics Platform"/>
            <consortium name="The Broad Institute Genome Sequencing Center for Infectious Disease"/>
            <person name="Wu L."/>
            <person name="Ma J."/>
        </authorList>
    </citation>
    <scope>NUCLEOTIDE SEQUENCE [LARGE SCALE GENOMIC DNA]</scope>
    <source>
        <strain evidence="13">CGMCC 1.15180</strain>
    </source>
</reference>
<dbReference type="InterPro" id="IPR011784">
    <property type="entry name" value="SO4_adenylTrfase_ssu"/>
</dbReference>
<protein>
    <recommendedName>
        <fullName evidence="3">Sulfate adenylyltransferase subunit 2</fullName>
        <ecNumber evidence="2">2.7.7.4</ecNumber>
    </recommendedName>
    <alternativeName>
        <fullName evidence="8">ATP-sulfurylase small subunit</fullName>
    </alternativeName>
    <alternativeName>
        <fullName evidence="9">Sulfate adenylate transferase</fullName>
    </alternativeName>
</protein>
<dbReference type="RefSeq" id="WP_382467527.1">
    <property type="nucleotide sequence ID" value="NZ_JBHSPX010000008.1"/>
</dbReference>
<evidence type="ECO:0000313" key="13">
    <source>
        <dbReference type="Proteomes" id="UP001596139"/>
    </source>
</evidence>
<dbReference type="SUPFAM" id="SSF52402">
    <property type="entry name" value="Adenine nucleotide alpha hydrolases-like"/>
    <property type="match status" value="1"/>
</dbReference>
<organism evidence="12 13">
    <name type="scientific">Streptomyces ochraceiscleroticus</name>
    <dbReference type="NCBI Taxonomy" id="47761"/>
    <lineage>
        <taxon>Bacteria</taxon>
        <taxon>Bacillati</taxon>
        <taxon>Actinomycetota</taxon>
        <taxon>Actinomycetes</taxon>
        <taxon>Kitasatosporales</taxon>
        <taxon>Streptomycetaceae</taxon>
        <taxon>Streptomyces</taxon>
    </lineage>
</organism>
<dbReference type="NCBIfam" id="NF009214">
    <property type="entry name" value="PRK12563.1"/>
    <property type="match status" value="1"/>
</dbReference>
<dbReference type="EC" id="2.7.7.4" evidence="2"/>
<dbReference type="Pfam" id="PF01507">
    <property type="entry name" value="PAPS_reduct"/>
    <property type="match status" value="1"/>
</dbReference>
<dbReference type="Gene3D" id="3.40.50.620">
    <property type="entry name" value="HUPs"/>
    <property type="match status" value="1"/>
</dbReference>
<evidence type="ECO:0000259" key="11">
    <source>
        <dbReference type="Pfam" id="PF01507"/>
    </source>
</evidence>
<dbReference type="InterPro" id="IPR014729">
    <property type="entry name" value="Rossmann-like_a/b/a_fold"/>
</dbReference>
<name>A0ABW1MU54_9ACTN</name>
<dbReference type="GO" id="GO:0004781">
    <property type="term" value="F:sulfate adenylyltransferase (ATP) activity"/>
    <property type="evidence" value="ECO:0007669"/>
    <property type="project" value="UniProtKB-EC"/>
</dbReference>
<feature type="domain" description="Phosphoadenosine phosphosulphate reductase" evidence="11">
    <location>
        <begin position="47"/>
        <end position="270"/>
    </location>
</feature>
<evidence type="ECO:0000256" key="10">
    <source>
        <dbReference type="SAM" id="MobiDB-lite"/>
    </source>
</evidence>
<evidence type="ECO:0000256" key="5">
    <source>
        <dbReference type="ARBA" id="ARBA00022695"/>
    </source>
</evidence>
<evidence type="ECO:0000256" key="2">
    <source>
        <dbReference type="ARBA" id="ARBA00012391"/>
    </source>
</evidence>
<gene>
    <name evidence="12" type="primary">cysD</name>
    <name evidence="12" type="ORF">ACFP4F_30785</name>
</gene>
<dbReference type="NCBIfam" id="TIGR02039">
    <property type="entry name" value="CysD"/>
    <property type="match status" value="1"/>
</dbReference>
<comment type="similarity">
    <text evidence="1">Belongs to the PAPS reductase family. CysD subfamily.</text>
</comment>
<dbReference type="PANTHER" id="PTHR43196">
    <property type="entry name" value="SULFATE ADENYLYLTRANSFERASE SUBUNIT 2"/>
    <property type="match status" value="1"/>
</dbReference>
<comment type="caution">
    <text evidence="12">The sequence shown here is derived from an EMBL/GenBank/DDBJ whole genome shotgun (WGS) entry which is preliminary data.</text>
</comment>
<dbReference type="InterPro" id="IPR002500">
    <property type="entry name" value="PAPS_reduct_dom"/>
</dbReference>
<dbReference type="Proteomes" id="UP001596139">
    <property type="component" value="Unassembled WGS sequence"/>
</dbReference>
<dbReference type="PANTHER" id="PTHR43196:SF1">
    <property type="entry name" value="SULFATE ADENYLYLTRANSFERASE SUBUNIT 2"/>
    <property type="match status" value="1"/>
</dbReference>
<evidence type="ECO:0000256" key="1">
    <source>
        <dbReference type="ARBA" id="ARBA00008885"/>
    </source>
</evidence>
<dbReference type="InterPro" id="IPR050128">
    <property type="entry name" value="Sulfate_adenylyltrnsfr_sub2"/>
</dbReference>